<organism evidence="7 8">
    <name type="scientific">Sphingomonas corticis</name>
    <dbReference type="NCBI Taxonomy" id="2722791"/>
    <lineage>
        <taxon>Bacteria</taxon>
        <taxon>Pseudomonadati</taxon>
        <taxon>Pseudomonadota</taxon>
        <taxon>Alphaproteobacteria</taxon>
        <taxon>Sphingomonadales</taxon>
        <taxon>Sphingomonadaceae</taxon>
        <taxon>Sphingomonas</taxon>
    </lineage>
</organism>
<dbReference type="InterPro" id="IPR016185">
    <property type="entry name" value="PreATP-grasp_dom_sf"/>
</dbReference>
<dbReference type="SUPFAM" id="SSF52440">
    <property type="entry name" value="PreATP-grasp domain"/>
    <property type="match status" value="1"/>
</dbReference>
<keyword evidence="1" id="KW-0436">Ligase</keyword>
<keyword evidence="2" id="KW-0479">Metal-binding</keyword>
<evidence type="ECO:0000256" key="2">
    <source>
        <dbReference type="ARBA" id="ARBA00022723"/>
    </source>
</evidence>
<keyword evidence="8" id="KW-1185">Reference proteome</keyword>
<proteinExistence type="predicted"/>
<keyword evidence="5" id="KW-0460">Magnesium</keyword>
<evidence type="ECO:0000259" key="6">
    <source>
        <dbReference type="Pfam" id="PF03738"/>
    </source>
</evidence>
<dbReference type="Proteomes" id="UP000732399">
    <property type="component" value="Unassembled WGS sequence"/>
</dbReference>
<evidence type="ECO:0000313" key="8">
    <source>
        <dbReference type="Proteomes" id="UP000732399"/>
    </source>
</evidence>
<dbReference type="Pfam" id="PF03738">
    <property type="entry name" value="GSP_synth"/>
    <property type="match status" value="1"/>
</dbReference>
<evidence type="ECO:0000256" key="3">
    <source>
        <dbReference type="ARBA" id="ARBA00022741"/>
    </source>
</evidence>
<dbReference type="InterPro" id="IPR005494">
    <property type="entry name" value="GSPS_pre-ATP-grasp-like_dom"/>
</dbReference>
<gene>
    <name evidence="7" type="ORF">HBH26_03865</name>
</gene>
<comment type="caution">
    <text evidence="7">The sequence shown here is derived from an EMBL/GenBank/DDBJ whole genome shotgun (WGS) entry which is preliminary data.</text>
</comment>
<name>A0ABX1CLF6_9SPHN</name>
<keyword evidence="3" id="KW-0547">Nucleotide-binding</keyword>
<evidence type="ECO:0000256" key="4">
    <source>
        <dbReference type="ARBA" id="ARBA00022840"/>
    </source>
</evidence>
<evidence type="ECO:0000256" key="1">
    <source>
        <dbReference type="ARBA" id="ARBA00022598"/>
    </source>
</evidence>
<sequence length="396" mass="43571">MIRLPLAPRADWQDVARDMGFTFHHQDGQKYWEEAAYYRFTLDEVEQGIEAPSAELHQMCLALVEEAVGSEALMARLAIPDAMRDLVAASWRAGAPSLYGRFDFAFDGTGPAKLLEYNADTPTSIFETALFQWQWLEDRIAAGDLPADADQYNRLHDALRDRFAALFTPGSLVHFASDAAHVEDRQTVRYLEDVARQAKLDPAFVAVDRIGVDADGRFVDEEAVLIAALFKLYPWEDMLREPYARHLPGSATLFLEPAWKAILSNKGILPLLWQRHPGHPNLLPAAFADDPAGLASIGSRHVRKPLFSREGWDVELVAGADSAHGPAGGYGEEGHIVQAFAPLPVFGGLHAVVGSWIVGDDPVALSVREDDGPITRDLARYVPHAIVDEAGAAHPR</sequence>
<dbReference type="EMBL" id="JAAVJH010000002">
    <property type="protein sequence ID" value="NJR77753.1"/>
    <property type="molecule type" value="Genomic_DNA"/>
</dbReference>
<protein>
    <submittedName>
        <fullName evidence="7">Glutathionylspermidine synthase family protein</fullName>
    </submittedName>
</protein>
<reference evidence="7 8" key="1">
    <citation type="submission" date="2020-03" db="EMBL/GenBank/DDBJ databases">
        <authorList>
            <person name="Wang L."/>
            <person name="He N."/>
            <person name="Li Y."/>
            <person name="Fang Y."/>
            <person name="Zhang F."/>
        </authorList>
    </citation>
    <scope>NUCLEOTIDE SEQUENCE [LARGE SCALE GENOMIC DNA]</scope>
    <source>
        <strain evidence="7 8">36D10-4-7</strain>
    </source>
</reference>
<dbReference type="SUPFAM" id="SSF56059">
    <property type="entry name" value="Glutathione synthetase ATP-binding domain-like"/>
    <property type="match status" value="1"/>
</dbReference>
<accession>A0ABX1CLF6</accession>
<dbReference type="Gene3D" id="3.30.1490.330">
    <property type="match status" value="1"/>
</dbReference>
<evidence type="ECO:0000256" key="5">
    <source>
        <dbReference type="ARBA" id="ARBA00022842"/>
    </source>
</evidence>
<evidence type="ECO:0000313" key="7">
    <source>
        <dbReference type="EMBL" id="NJR77753.1"/>
    </source>
</evidence>
<feature type="domain" description="Glutathionylspermidine synthase pre-ATP-grasp-like" evidence="6">
    <location>
        <begin position="12"/>
        <end position="386"/>
    </location>
</feature>
<keyword evidence="4" id="KW-0067">ATP-binding</keyword>
<dbReference type="RefSeq" id="WP_168133281.1">
    <property type="nucleotide sequence ID" value="NZ_JAAVJH010000002.1"/>
</dbReference>